<keyword evidence="2" id="KW-1133">Transmembrane helix</keyword>
<feature type="region of interest" description="Disordered" evidence="1">
    <location>
        <begin position="144"/>
        <end position="179"/>
    </location>
</feature>
<keyword evidence="2" id="KW-0812">Transmembrane</keyword>
<dbReference type="Proteomes" id="UP000023623">
    <property type="component" value="Unassembled WGS sequence"/>
</dbReference>
<keyword evidence="4" id="KW-1185">Reference proteome</keyword>
<accession>A0A022XN46</accession>
<dbReference type="HOGENOM" id="CLU_012946_0_0_1"/>
<reference evidence="3 4" key="1">
    <citation type="submission" date="2014-02" db="EMBL/GenBank/DDBJ databases">
        <title>The Genome Sequence of Trichophyton rubrum (morphotype soudanense) CBS 452.61.</title>
        <authorList>
            <consortium name="The Broad Institute Genomics Platform"/>
            <person name="Cuomo C.A."/>
            <person name="White T.C."/>
            <person name="Graser Y."/>
            <person name="Martinez-Rossi N."/>
            <person name="Heitman J."/>
            <person name="Young S.K."/>
            <person name="Zeng Q."/>
            <person name="Gargeya S."/>
            <person name="Abouelleil A."/>
            <person name="Alvarado L."/>
            <person name="Chapman S.B."/>
            <person name="Gainer-Dewar J."/>
            <person name="Goldberg J."/>
            <person name="Griggs A."/>
            <person name="Gujja S."/>
            <person name="Hansen M."/>
            <person name="Howarth C."/>
            <person name="Imamovic A."/>
            <person name="Larimer J."/>
            <person name="Martinez D."/>
            <person name="Murphy C."/>
            <person name="Pearson M.D."/>
            <person name="Persinoti G."/>
            <person name="Poon T."/>
            <person name="Priest M."/>
            <person name="Roberts A.D."/>
            <person name="Saif S."/>
            <person name="Shea T.D."/>
            <person name="Sykes S.N."/>
            <person name="Wortman J."/>
            <person name="Nusbaum C."/>
            <person name="Birren B."/>
        </authorList>
    </citation>
    <scope>NUCLEOTIDE SEQUENCE [LARGE SCALE GENOMIC DNA]</scope>
    <source>
        <strain evidence="3 4">CBS 452.61</strain>
    </source>
</reference>
<evidence type="ECO:0000256" key="2">
    <source>
        <dbReference type="SAM" id="Phobius"/>
    </source>
</evidence>
<dbReference type="PANTHER" id="PTHR12459">
    <property type="entry name" value="TRANSMEMBRANE PROTEIN 135-RELATED"/>
    <property type="match status" value="1"/>
</dbReference>
<dbReference type="EMBL" id="KK208886">
    <property type="protein sequence ID" value="EZF71949.1"/>
    <property type="molecule type" value="Genomic_DNA"/>
</dbReference>
<evidence type="ECO:0008006" key="5">
    <source>
        <dbReference type="Google" id="ProtNLM"/>
    </source>
</evidence>
<protein>
    <recommendedName>
        <fullName evidence="5">Integral membrane protein</fullName>
    </recommendedName>
</protein>
<organism evidence="3 4">
    <name type="scientific">Trichophyton soudanense CBS 452.61</name>
    <dbReference type="NCBI Taxonomy" id="1215331"/>
    <lineage>
        <taxon>Eukaryota</taxon>
        <taxon>Fungi</taxon>
        <taxon>Dikarya</taxon>
        <taxon>Ascomycota</taxon>
        <taxon>Pezizomycotina</taxon>
        <taxon>Eurotiomycetes</taxon>
        <taxon>Eurotiomycetidae</taxon>
        <taxon>Onygenales</taxon>
        <taxon>Arthrodermataceae</taxon>
        <taxon>Trichophyton</taxon>
    </lineage>
</organism>
<feature type="transmembrane region" description="Helical" evidence="2">
    <location>
        <begin position="417"/>
        <end position="438"/>
    </location>
</feature>
<feature type="compositionally biased region" description="Polar residues" evidence="1">
    <location>
        <begin position="149"/>
        <end position="158"/>
    </location>
</feature>
<feature type="transmembrane region" description="Helical" evidence="2">
    <location>
        <begin position="235"/>
        <end position="255"/>
    </location>
</feature>
<feature type="transmembrane region" description="Helical" evidence="2">
    <location>
        <begin position="379"/>
        <end position="397"/>
    </location>
</feature>
<sequence>MSTQRSKVALDRLRILKPVARAFALGYLTTTLPKLISLLKTLRRRDVSTAEKLQRLIRILHCGFKWDRFPVFCALLAGGSSILPRALEVVRLRFASGGYLQSLPTTGIPLSSNRPLRFLAAFLSALICFPILNRTAKHPYGRRAGLDQHASSDQSNVAKKNKDYGNGNGNGGGNNFDDNDKHHLAGRTLDLTLFATTRAADAIVNLLWSQWKTSPRAAHGKSKTGQRVHSLAPKLADTGLFAISSAIVMWAWFYLPERLPYSYGKWISEAAQLDSRILEALRTARRGEWAYGRDNGDQVVLESMCADYGWPIEWGTPQKTVPIPCEIVHMGCGPNCEKTAIWRFARAFKFACATYIPLQIVMRCRSRNLKTYIHAIKSALRSSTFLGLFVSLFYYSVCLARTRLGPKLFSSKTVTPMMWDSGLCIAAGCAMCGWSIFVESAGRRQEISLFVAPRALATLLPREYDKKYQWRERLAFSLSTAILVACTHENPNMDCTHENPNMVRGVFGKFLARVFKA</sequence>
<dbReference type="AlphaFoldDB" id="A0A022XN46"/>
<dbReference type="OrthoDB" id="4021778at2759"/>
<feature type="transmembrane region" description="Helical" evidence="2">
    <location>
        <begin position="340"/>
        <end position="358"/>
    </location>
</feature>
<evidence type="ECO:0000313" key="4">
    <source>
        <dbReference type="Proteomes" id="UP000023623"/>
    </source>
</evidence>
<gene>
    <name evidence="3" type="ORF">H105_05917</name>
</gene>
<dbReference type="PANTHER" id="PTHR12459:SF15">
    <property type="entry name" value="TRANSMEMBRANE PROTEIN 135"/>
    <property type="match status" value="1"/>
</dbReference>
<name>A0A022XN46_TRISD</name>
<evidence type="ECO:0000256" key="1">
    <source>
        <dbReference type="SAM" id="MobiDB-lite"/>
    </source>
</evidence>
<evidence type="ECO:0000313" key="3">
    <source>
        <dbReference type="EMBL" id="EZF71949.1"/>
    </source>
</evidence>
<keyword evidence="2" id="KW-0472">Membrane</keyword>
<dbReference type="InterPro" id="IPR026749">
    <property type="entry name" value="Tmem135"/>
</dbReference>
<proteinExistence type="predicted"/>